<protein>
    <recommendedName>
        <fullName evidence="3">beta-N-acetylhexosaminidase</fullName>
        <ecNumber evidence="3">3.2.1.52</ecNumber>
    </recommendedName>
</protein>
<dbReference type="GO" id="GO:0005975">
    <property type="term" value="P:carbohydrate metabolic process"/>
    <property type="evidence" value="ECO:0007669"/>
    <property type="project" value="InterPro"/>
</dbReference>
<evidence type="ECO:0000256" key="2">
    <source>
        <dbReference type="ARBA" id="ARBA00006285"/>
    </source>
</evidence>
<evidence type="ECO:0000259" key="5">
    <source>
        <dbReference type="Pfam" id="PF00728"/>
    </source>
</evidence>
<evidence type="ECO:0000313" key="7">
    <source>
        <dbReference type="Proteomes" id="UP001163046"/>
    </source>
</evidence>
<dbReference type="InterPro" id="IPR015883">
    <property type="entry name" value="Glyco_hydro_20_cat"/>
</dbReference>
<accession>A0A9W9ZKR3</accession>
<dbReference type="InterPro" id="IPR038901">
    <property type="entry name" value="HEXDC-like"/>
</dbReference>
<evidence type="ECO:0000256" key="4">
    <source>
        <dbReference type="ARBA" id="ARBA00022801"/>
    </source>
</evidence>
<dbReference type="GO" id="GO:0004563">
    <property type="term" value="F:beta-N-acetylhexosaminidase activity"/>
    <property type="evidence" value="ECO:0007669"/>
    <property type="project" value="UniProtKB-EC"/>
</dbReference>
<evidence type="ECO:0000256" key="3">
    <source>
        <dbReference type="ARBA" id="ARBA00012663"/>
    </source>
</evidence>
<evidence type="ECO:0000313" key="6">
    <source>
        <dbReference type="EMBL" id="KAJ7383331.1"/>
    </source>
</evidence>
<dbReference type="OrthoDB" id="47475at2759"/>
<keyword evidence="4" id="KW-0378">Hydrolase</keyword>
<dbReference type="Pfam" id="PF00728">
    <property type="entry name" value="Glyco_hydro_20"/>
    <property type="match status" value="1"/>
</dbReference>
<dbReference type="AlphaFoldDB" id="A0A9W9ZKR3"/>
<dbReference type="PANTHER" id="PTHR21040">
    <property type="entry name" value="BCDNA.GH04120"/>
    <property type="match status" value="1"/>
</dbReference>
<evidence type="ECO:0000256" key="1">
    <source>
        <dbReference type="ARBA" id="ARBA00001231"/>
    </source>
</evidence>
<gene>
    <name evidence="6" type="ORF">OS493_028878</name>
</gene>
<comment type="caution">
    <text evidence="6">The sequence shown here is derived from an EMBL/GenBank/DDBJ whole genome shotgun (WGS) entry which is preliminary data.</text>
</comment>
<comment type="similarity">
    <text evidence="2">Belongs to the glycosyl hydrolase 20 family.</text>
</comment>
<organism evidence="6 7">
    <name type="scientific">Desmophyllum pertusum</name>
    <dbReference type="NCBI Taxonomy" id="174260"/>
    <lineage>
        <taxon>Eukaryota</taxon>
        <taxon>Metazoa</taxon>
        <taxon>Cnidaria</taxon>
        <taxon>Anthozoa</taxon>
        <taxon>Hexacorallia</taxon>
        <taxon>Scleractinia</taxon>
        <taxon>Caryophylliina</taxon>
        <taxon>Caryophylliidae</taxon>
        <taxon>Desmophyllum</taxon>
    </lineage>
</organism>
<dbReference type="Proteomes" id="UP001163046">
    <property type="component" value="Unassembled WGS sequence"/>
</dbReference>
<keyword evidence="7" id="KW-1185">Reference proteome</keyword>
<sequence length="244" mass="28385">MILFNYSESAALVKEMINQVTQLHPGMKWFHVGADEVWNLKTCRACTDDQRNKSVIFLEHMIPVLHHVRSKGVTPIMWDDMMREWTTDFLKEVGKLAEPMLWYYRTDLRRHFPKEMYQRYFEAFPKIWTASAFKGATGPNSDFVTISNHVSNNLQWVEIMSKISKRSQVLGVALTGWSRSLPIKGIKKTATGPDLIPHWIWKDHAEILTKVVSKVWNLTLVTHSWPASWKRSNINPLPKVDIPK</sequence>
<proteinExistence type="inferred from homology"/>
<reference evidence="6" key="1">
    <citation type="submission" date="2023-01" db="EMBL/GenBank/DDBJ databases">
        <title>Genome assembly of the deep-sea coral Lophelia pertusa.</title>
        <authorList>
            <person name="Herrera S."/>
            <person name="Cordes E."/>
        </authorList>
    </citation>
    <scope>NUCLEOTIDE SEQUENCE</scope>
    <source>
        <strain evidence="6">USNM1676648</strain>
        <tissue evidence="6">Polyp</tissue>
    </source>
</reference>
<dbReference type="EC" id="3.2.1.52" evidence="3"/>
<comment type="catalytic activity">
    <reaction evidence="1">
        <text>Hydrolysis of terminal non-reducing N-acetyl-D-hexosamine residues in N-acetyl-beta-D-hexosaminides.</text>
        <dbReference type="EC" id="3.2.1.52"/>
    </reaction>
</comment>
<dbReference type="Gene3D" id="3.20.20.80">
    <property type="entry name" value="Glycosidases"/>
    <property type="match status" value="1"/>
</dbReference>
<dbReference type="PANTHER" id="PTHR21040:SF8">
    <property type="entry name" value="BCDNA.GH04120"/>
    <property type="match status" value="1"/>
</dbReference>
<dbReference type="InterPro" id="IPR017853">
    <property type="entry name" value="GH"/>
</dbReference>
<feature type="domain" description="Glycoside hydrolase family 20 catalytic" evidence="5">
    <location>
        <begin position="7"/>
        <end position="91"/>
    </location>
</feature>
<dbReference type="EMBL" id="MU825901">
    <property type="protein sequence ID" value="KAJ7383331.1"/>
    <property type="molecule type" value="Genomic_DNA"/>
</dbReference>
<name>A0A9W9ZKR3_9CNID</name>
<dbReference type="SUPFAM" id="SSF51445">
    <property type="entry name" value="(Trans)glycosidases"/>
    <property type="match status" value="1"/>
</dbReference>